<comment type="caution">
    <text evidence="1">The sequence shown here is derived from an EMBL/GenBank/DDBJ whole genome shotgun (WGS) entry which is preliminary data.</text>
</comment>
<dbReference type="AlphaFoldDB" id="X0WWY7"/>
<sequence>QLSAMTSLALRGITQLTEHQQRAIEAAAP</sequence>
<organism evidence="1">
    <name type="scientific">marine sediment metagenome</name>
    <dbReference type="NCBI Taxonomy" id="412755"/>
    <lineage>
        <taxon>unclassified sequences</taxon>
        <taxon>metagenomes</taxon>
        <taxon>ecological metagenomes</taxon>
    </lineage>
</organism>
<evidence type="ECO:0000313" key="1">
    <source>
        <dbReference type="EMBL" id="GAG17276.1"/>
    </source>
</evidence>
<accession>X0WWY7</accession>
<proteinExistence type="predicted"/>
<feature type="non-terminal residue" evidence="1">
    <location>
        <position position="1"/>
    </location>
</feature>
<reference evidence="1" key="1">
    <citation type="journal article" date="2014" name="Front. Microbiol.">
        <title>High frequency of phylogenetically diverse reductive dehalogenase-homologous genes in deep subseafloor sedimentary metagenomes.</title>
        <authorList>
            <person name="Kawai M."/>
            <person name="Futagami T."/>
            <person name="Toyoda A."/>
            <person name="Takaki Y."/>
            <person name="Nishi S."/>
            <person name="Hori S."/>
            <person name="Arai W."/>
            <person name="Tsubouchi T."/>
            <person name="Morono Y."/>
            <person name="Uchiyama I."/>
            <person name="Ito T."/>
            <person name="Fujiyama A."/>
            <person name="Inagaki F."/>
            <person name="Takami H."/>
        </authorList>
    </citation>
    <scope>NUCLEOTIDE SEQUENCE</scope>
    <source>
        <strain evidence="1">Expedition CK06-06</strain>
    </source>
</reference>
<protein>
    <submittedName>
        <fullName evidence="1">Uncharacterized protein</fullName>
    </submittedName>
</protein>
<dbReference type="EMBL" id="BARS01033997">
    <property type="protein sequence ID" value="GAG17276.1"/>
    <property type="molecule type" value="Genomic_DNA"/>
</dbReference>
<name>X0WWY7_9ZZZZ</name>
<gene>
    <name evidence="1" type="ORF">S01H1_52584</name>
</gene>